<sequence length="293" mass="33681">MRILLFLMNSTSDDLSEHTVGQSTSGIFISDDEFARVIQLKADRDELSDSLRLSQQEQKRLLLDAKEHTSSHRIQLENNKQLQRTVDALHRENSDLTKKYEQLISENSVIKKRFKALEGEVHELKNQLVIRNSDVLQLEEAAERLKADLNEKETELLRQKVDKSKVIVTNHQQQELEKKIVKLEKQLEIKRTDEILSEKKLAAMQVMLSELQSAVENASSQKESKSVISESTDRCNGVVSFNPSPFMDACSKAQLLVKIFELEKNNRAVARNIYLRGVILFTILIIVMMVYPF</sequence>
<keyword evidence="2" id="KW-0812">Transmembrane</keyword>
<reference evidence="3" key="1">
    <citation type="submission" date="2015-04" db="EMBL/GenBank/DDBJ databases">
        <title>The genome sequence of the plant pathogenic Rhizarian Plasmodiophora brassicae reveals insights in its biotrophic life cycle and the origin of chitin synthesis.</title>
        <authorList>
            <person name="Schwelm A."/>
            <person name="Fogelqvist J."/>
            <person name="Knaust A."/>
            <person name="Julke S."/>
            <person name="Lilja T."/>
            <person name="Dhandapani V."/>
            <person name="Bonilla-Rosso G."/>
            <person name="Karlsson M."/>
            <person name="Shevchenko A."/>
            <person name="Choi S.R."/>
            <person name="Kim H.G."/>
            <person name="Park J.Y."/>
            <person name="Lim Y.P."/>
            <person name="Ludwig-Muller J."/>
            <person name="Dixelius C."/>
        </authorList>
    </citation>
    <scope>NUCLEOTIDE SEQUENCE</scope>
    <source>
        <tissue evidence="3">Potato root galls</tissue>
    </source>
</reference>
<name>A0A0H5QPX2_9EUKA</name>
<keyword evidence="2" id="KW-0472">Membrane</keyword>
<keyword evidence="2" id="KW-1133">Transmembrane helix</keyword>
<proteinExistence type="predicted"/>
<accession>A0A0H5QPX2</accession>
<dbReference type="Gene3D" id="1.20.5.1000">
    <property type="entry name" value="arf6 gtpase in complex with a specific effector, jip4"/>
    <property type="match status" value="1"/>
</dbReference>
<keyword evidence="1" id="KW-0175">Coiled coil</keyword>
<protein>
    <submittedName>
        <fullName evidence="3">Uncharacterized protein</fullName>
    </submittedName>
</protein>
<evidence type="ECO:0000313" key="3">
    <source>
        <dbReference type="EMBL" id="CRZ04140.1"/>
    </source>
</evidence>
<dbReference type="AlphaFoldDB" id="A0A0H5QPX2"/>
<evidence type="ECO:0000256" key="1">
    <source>
        <dbReference type="SAM" id="Coils"/>
    </source>
</evidence>
<dbReference type="EMBL" id="HACM01003698">
    <property type="protein sequence ID" value="CRZ04140.1"/>
    <property type="molecule type" value="Transcribed_RNA"/>
</dbReference>
<feature type="coiled-coil region" evidence="1">
    <location>
        <begin position="37"/>
        <end position="221"/>
    </location>
</feature>
<evidence type="ECO:0000256" key="2">
    <source>
        <dbReference type="SAM" id="Phobius"/>
    </source>
</evidence>
<organism evidence="3">
    <name type="scientific">Spongospora subterranea</name>
    <dbReference type="NCBI Taxonomy" id="70186"/>
    <lineage>
        <taxon>Eukaryota</taxon>
        <taxon>Sar</taxon>
        <taxon>Rhizaria</taxon>
        <taxon>Endomyxa</taxon>
        <taxon>Phytomyxea</taxon>
        <taxon>Plasmodiophorida</taxon>
        <taxon>Plasmodiophoridae</taxon>
        <taxon>Spongospora</taxon>
    </lineage>
</organism>
<feature type="transmembrane region" description="Helical" evidence="2">
    <location>
        <begin position="273"/>
        <end position="291"/>
    </location>
</feature>